<proteinExistence type="predicted"/>
<dbReference type="OrthoDB" id="6361664at2759"/>
<feature type="region of interest" description="Disordered" evidence="1">
    <location>
        <begin position="168"/>
        <end position="187"/>
    </location>
</feature>
<dbReference type="InterPro" id="IPR006578">
    <property type="entry name" value="MADF-dom"/>
</dbReference>
<dbReference type="InterPro" id="IPR039353">
    <property type="entry name" value="TF_Adf1"/>
</dbReference>
<dbReference type="SMART" id="SM00595">
    <property type="entry name" value="MADF"/>
    <property type="match status" value="1"/>
</dbReference>
<dbReference type="Pfam" id="PF10545">
    <property type="entry name" value="MADF_DNA_bdg"/>
    <property type="match status" value="1"/>
</dbReference>
<gene>
    <name evidence="2" type="ORF">LSAA_2896</name>
</gene>
<sequence length="331" mass="39070">MWKVNKELFIAEVKKHKSIWDIGSAAYLKKEKRNEAWSLLCKDTGLSSHECRRIWKTLRDRFVREIKFIERKRASNSSDAEPTSTWNLFNQMEFLKKHHKLDKRSMRDDKKSSSDKKERSHSKAHPCDFQENIFYFPEDEGDMTELPEPSSSEFQNYAEVSHNIIEEPQVLSHHREEEQKKRSSSGVDKSKVYKNHNFLMYLNDKLNELEKDKRATAELMILELLATKYEIAGGTRKLPSCCLIRVPVRSYIQSFWNKGTCVEGLPGQKFPHQHFGRHRATYHVIQPLPRVSEIKRIKKFGLERKLCYPLGRKAIMEKILNEDKFYGESPY</sequence>
<dbReference type="EMBL" id="HG994590">
    <property type="protein sequence ID" value="CAF2805066.1"/>
    <property type="molecule type" value="Genomic_DNA"/>
</dbReference>
<evidence type="ECO:0000256" key="1">
    <source>
        <dbReference type="SAM" id="MobiDB-lite"/>
    </source>
</evidence>
<name>A0A7R8CJE7_LEPSM</name>
<accession>A0A7R8CJE7</accession>
<dbReference type="GO" id="GO:0006357">
    <property type="term" value="P:regulation of transcription by RNA polymerase II"/>
    <property type="evidence" value="ECO:0007669"/>
    <property type="project" value="TreeGrafter"/>
</dbReference>
<feature type="region of interest" description="Disordered" evidence="1">
    <location>
        <begin position="100"/>
        <end position="124"/>
    </location>
</feature>
<dbReference type="GO" id="GO:0005667">
    <property type="term" value="C:transcription regulator complex"/>
    <property type="evidence" value="ECO:0007669"/>
    <property type="project" value="TreeGrafter"/>
</dbReference>
<dbReference type="Proteomes" id="UP000675881">
    <property type="component" value="Chromosome 11"/>
</dbReference>
<evidence type="ECO:0000313" key="3">
    <source>
        <dbReference type="Proteomes" id="UP000675881"/>
    </source>
</evidence>
<dbReference type="GO" id="GO:0005634">
    <property type="term" value="C:nucleus"/>
    <property type="evidence" value="ECO:0007669"/>
    <property type="project" value="TreeGrafter"/>
</dbReference>
<feature type="compositionally biased region" description="Basic and acidic residues" evidence="1">
    <location>
        <begin position="103"/>
        <end position="118"/>
    </location>
</feature>
<evidence type="ECO:0000313" key="2">
    <source>
        <dbReference type="EMBL" id="CAF2805066.1"/>
    </source>
</evidence>
<dbReference type="PROSITE" id="PS51029">
    <property type="entry name" value="MADF"/>
    <property type="match status" value="1"/>
</dbReference>
<protein>
    <submittedName>
        <fullName evidence="2">(salmon louse) hypothetical protein</fullName>
    </submittedName>
</protein>
<dbReference type="PANTHER" id="PTHR12243">
    <property type="entry name" value="MADF DOMAIN TRANSCRIPTION FACTOR"/>
    <property type="match status" value="1"/>
</dbReference>
<dbReference type="AlphaFoldDB" id="A0A7R8CJE7"/>
<keyword evidence="3" id="KW-1185">Reference proteome</keyword>
<organism evidence="2 3">
    <name type="scientific">Lepeophtheirus salmonis</name>
    <name type="common">Salmon louse</name>
    <name type="synonym">Caligus salmonis</name>
    <dbReference type="NCBI Taxonomy" id="72036"/>
    <lineage>
        <taxon>Eukaryota</taxon>
        <taxon>Metazoa</taxon>
        <taxon>Ecdysozoa</taxon>
        <taxon>Arthropoda</taxon>
        <taxon>Crustacea</taxon>
        <taxon>Multicrustacea</taxon>
        <taxon>Hexanauplia</taxon>
        <taxon>Copepoda</taxon>
        <taxon>Siphonostomatoida</taxon>
        <taxon>Caligidae</taxon>
        <taxon>Lepeophtheirus</taxon>
    </lineage>
</organism>
<dbReference type="PANTHER" id="PTHR12243:SF67">
    <property type="entry name" value="COREPRESSOR OF PANGOLIN, ISOFORM A-RELATED"/>
    <property type="match status" value="1"/>
</dbReference>
<reference evidence="2" key="1">
    <citation type="submission" date="2021-02" db="EMBL/GenBank/DDBJ databases">
        <authorList>
            <person name="Bekaert M."/>
        </authorList>
    </citation>
    <scope>NUCLEOTIDE SEQUENCE</scope>
    <source>
        <strain evidence="2">IoA-00</strain>
    </source>
</reference>